<dbReference type="PATRIC" id="fig|742743.3.peg.667"/>
<keyword evidence="5" id="KW-0997">Cell inner membrane</keyword>
<keyword evidence="6 11" id="KW-0812">Transmembrane</keyword>
<dbReference type="EMBL" id="ADLT01000015">
    <property type="protein sequence ID" value="EHO63638.1"/>
    <property type="molecule type" value="Genomic_DNA"/>
</dbReference>
<evidence type="ECO:0000256" key="4">
    <source>
        <dbReference type="ARBA" id="ARBA00022475"/>
    </source>
</evidence>
<evidence type="ECO:0000256" key="10">
    <source>
        <dbReference type="SAM" id="MobiDB-lite"/>
    </source>
</evidence>
<dbReference type="RefSeq" id="WP_008859159.1">
    <property type="nucleotide sequence ID" value="NZ_JH591187.1"/>
</dbReference>
<dbReference type="NCBIfam" id="TIGR01352">
    <property type="entry name" value="tonB_Cterm"/>
    <property type="match status" value="1"/>
</dbReference>
<evidence type="ECO:0000256" key="3">
    <source>
        <dbReference type="ARBA" id="ARBA00022448"/>
    </source>
</evidence>
<evidence type="ECO:0000259" key="12">
    <source>
        <dbReference type="PROSITE" id="PS52015"/>
    </source>
</evidence>
<dbReference type="InterPro" id="IPR051045">
    <property type="entry name" value="TonB-dependent_transducer"/>
</dbReference>
<dbReference type="SUPFAM" id="SSF74653">
    <property type="entry name" value="TolA/TonB C-terminal domain"/>
    <property type="match status" value="1"/>
</dbReference>
<evidence type="ECO:0000256" key="7">
    <source>
        <dbReference type="ARBA" id="ARBA00022927"/>
    </source>
</evidence>
<evidence type="ECO:0000256" key="1">
    <source>
        <dbReference type="ARBA" id="ARBA00004383"/>
    </source>
</evidence>
<reference evidence="13 14" key="1">
    <citation type="submission" date="2011-11" db="EMBL/GenBank/DDBJ databases">
        <title>The Genome Sequence of Dialister succinatiphilus YIT 11850.</title>
        <authorList>
            <consortium name="The Broad Institute Genome Sequencing Platform"/>
            <person name="Earl A."/>
            <person name="Ward D."/>
            <person name="Feldgarden M."/>
            <person name="Gevers D."/>
            <person name="Morotomi M."/>
            <person name="Young S.K."/>
            <person name="Zeng Q."/>
            <person name="Gargeya S."/>
            <person name="Fitzgerald M."/>
            <person name="Haas B."/>
            <person name="Abouelleil A."/>
            <person name="Alvarado L."/>
            <person name="Arachchi H.M."/>
            <person name="Berlin A."/>
            <person name="Brown A."/>
            <person name="Chapman S.B."/>
            <person name="Dunbar C."/>
            <person name="Gearin G."/>
            <person name="Goldberg J."/>
            <person name="Griggs A."/>
            <person name="Gujja S."/>
            <person name="Heiman D."/>
            <person name="Howarth C."/>
            <person name="Lui A."/>
            <person name="MacDonald P.J.P."/>
            <person name="Montmayeur A."/>
            <person name="Murphy C."/>
            <person name="Neiman D."/>
            <person name="Pearson M."/>
            <person name="Priest M."/>
            <person name="Roberts A."/>
            <person name="Saif S."/>
            <person name="Shea T."/>
            <person name="Sisk P."/>
            <person name="Stolte C."/>
            <person name="Sykes S."/>
            <person name="Wortman J."/>
            <person name="Nusbaum C."/>
            <person name="Birren B."/>
        </authorList>
    </citation>
    <scope>NUCLEOTIDE SEQUENCE [LARGE SCALE GENOMIC DNA]</scope>
    <source>
        <strain evidence="13 14">YIT 11850</strain>
    </source>
</reference>
<evidence type="ECO:0000313" key="14">
    <source>
        <dbReference type="Proteomes" id="UP000003277"/>
    </source>
</evidence>
<comment type="subcellular location">
    <subcellularLocation>
        <location evidence="1">Cell inner membrane</location>
        <topology evidence="1">Single-pass membrane protein</topology>
        <orientation evidence="1">Periplasmic side</orientation>
    </subcellularLocation>
</comment>
<dbReference type="AlphaFoldDB" id="H1CZ67"/>
<keyword evidence="14" id="KW-1185">Reference proteome</keyword>
<dbReference type="STRING" id="742743.HMPREF9453_00655"/>
<feature type="domain" description="TonB C-terminal" evidence="12">
    <location>
        <begin position="166"/>
        <end position="257"/>
    </location>
</feature>
<keyword evidence="3" id="KW-0813">Transport</keyword>
<evidence type="ECO:0000256" key="2">
    <source>
        <dbReference type="ARBA" id="ARBA00006555"/>
    </source>
</evidence>
<name>H1CZ67_9FIRM</name>
<dbReference type="InterPro" id="IPR037682">
    <property type="entry name" value="TonB_C"/>
</dbReference>
<dbReference type="eggNOG" id="COG0810">
    <property type="taxonomic scope" value="Bacteria"/>
</dbReference>
<evidence type="ECO:0000256" key="6">
    <source>
        <dbReference type="ARBA" id="ARBA00022692"/>
    </source>
</evidence>
<dbReference type="PANTHER" id="PTHR33446">
    <property type="entry name" value="PROTEIN TONB-RELATED"/>
    <property type="match status" value="1"/>
</dbReference>
<organism evidence="13 14">
    <name type="scientific">Dialister succinatiphilus YIT 11850</name>
    <dbReference type="NCBI Taxonomy" id="742743"/>
    <lineage>
        <taxon>Bacteria</taxon>
        <taxon>Bacillati</taxon>
        <taxon>Bacillota</taxon>
        <taxon>Negativicutes</taxon>
        <taxon>Veillonellales</taxon>
        <taxon>Veillonellaceae</taxon>
        <taxon>Dialister</taxon>
    </lineage>
</organism>
<evidence type="ECO:0000256" key="11">
    <source>
        <dbReference type="SAM" id="Phobius"/>
    </source>
</evidence>
<dbReference type="OrthoDB" id="9792439at2"/>
<protein>
    <submittedName>
        <fullName evidence="13">TonB family domain-containing protein</fullName>
    </submittedName>
</protein>
<dbReference type="PROSITE" id="PS52015">
    <property type="entry name" value="TONB_CTD"/>
    <property type="match status" value="1"/>
</dbReference>
<dbReference type="Gene3D" id="3.30.1150.10">
    <property type="match status" value="1"/>
</dbReference>
<keyword evidence="9 11" id="KW-0472">Membrane</keyword>
<dbReference type="PANTHER" id="PTHR33446:SF2">
    <property type="entry name" value="PROTEIN TONB"/>
    <property type="match status" value="1"/>
</dbReference>
<evidence type="ECO:0000256" key="8">
    <source>
        <dbReference type="ARBA" id="ARBA00022989"/>
    </source>
</evidence>
<comment type="similarity">
    <text evidence="2">Belongs to the TonB family.</text>
</comment>
<dbReference type="Pfam" id="PF03544">
    <property type="entry name" value="TonB_C"/>
    <property type="match status" value="1"/>
</dbReference>
<feature type="compositionally biased region" description="Gly residues" evidence="10">
    <location>
        <begin position="118"/>
        <end position="168"/>
    </location>
</feature>
<keyword evidence="4" id="KW-1003">Cell membrane</keyword>
<keyword evidence="8 11" id="KW-1133">Transmembrane helix</keyword>
<dbReference type="GO" id="GO:0055085">
    <property type="term" value="P:transmembrane transport"/>
    <property type="evidence" value="ECO:0007669"/>
    <property type="project" value="InterPro"/>
</dbReference>
<sequence>MRTFKYRWSSAFGLSFLCHGIVLGAVAGLLFLFPPPQPSREPIEVDLVSDVGGGGGGGQEMEELPKIHEAKATPTAPPPAVPAEADEEAANDVHEVAQAQSTTSPSSTSAGESSSSEGGSGGGSGGGQGTGDGTGSGSGSGSGGGTGDGTGDGYGSGNGDSGSGGGETIGIQLLSAPAPAYPESARRAGISGTTVVGMTVSTDGSVSSAWVESSSGNSTLDSAAVAAVYSWRFVPAKQNGTPVTANSRVPITFNLNG</sequence>
<feature type="transmembrane region" description="Helical" evidence="11">
    <location>
        <begin position="12"/>
        <end position="33"/>
    </location>
</feature>
<accession>H1CZ67</accession>
<dbReference type="InterPro" id="IPR006260">
    <property type="entry name" value="TonB/TolA_C"/>
</dbReference>
<comment type="caution">
    <text evidence="13">The sequence shown here is derived from an EMBL/GenBank/DDBJ whole genome shotgun (WGS) entry which is preliminary data.</text>
</comment>
<keyword evidence="7" id="KW-0653">Protein transport</keyword>
<feature type="region of interest" description="Disordered" evidence="10">
    <location>
        <begin position="71"/>
        <end position="170"/>
    </location>
</feature>
<gene>
    <name evidence="13" type="ORF">HMPREF9453_00655</name>
</gene>
<evidence type="ECO:0000256" key="5">
    <source>
        <dbReference type="ARBA" id="ARBA00022519"/>
    </source>
</evidence>
<feature type="compositionally biased region" description="Low complexity" evidence="10">
    <location>
        <begin position="101"/>
        <end position="117"/>
    </location>
</feature>
<dbReference type="Proteomes" id="UP000003277">
    <property type="component" value="Unassembled WGS sequence"/>
</dbReference>
<dbReference type="GO" id="GO:0015031">
    <property type="term" value="P:protein transport"/>
    <property type="evidence" value="ECO:0007669"/>
    <property type="project" value="UniProtKB-KW"/>
</dbReference>
<dbReference type="GO" id="GO:0098797">
    <property type="term" value="C:plasma membrane protein complex"/>
    <property type="evidence" value="ECO:0007669"/>
    <property type="project" value="TreeGrafter"/>
</dbReference>
<evidence type="ECO:0000256" key="9">
    <source>
        <dbReference type="ARBA" id="ARBA00023136"/>
    </source>
</evidence>
<proteinExistence type="inferred from homology"/>
<evidence type="ECO:0000313" key="13">
    <source>
        <dbReference type="EMBL" id="EHO63638.1"/>
    </source>
</evidence>
<dbReference type="GO" id="GO:0031992">
    <property type="term" value="F:energy transducer activity"/>
    <property type="evidence" value="ECO:0007669"/>
    <property type="project" value="TreeGrafter"/>
</dbReference>
<dbReference type="HOGENOM" id="CLU_085681_1_0_9"/>